<comment type="similarity">
    <text evidence="3">Belongs to the peptidase M50B family.</text>
</comment>
<keyword evidence="10 12" id="KW-0472">Membrane</keyword>
<evidence type="ECO:0000256" key="2">
    <source>
        <dbReference type="ARBA" id="ARBA00004141"/>
    </source>
</evidence>
<evidence type="ECO:0000256" key="5">
    <source>
        <dbReference type="ARBA" id="ARBA00022692"/>
    </source>
</evidence>
<dbReference type="SMART" id="SM00228">
    <property type="entry name" value="PDZ"/>
    <property type="match status" value="1"/>
</dbReference>
<dbReference type="PROSITE" id="PS50106">
    <property type="entry name" value="PDZ"/>
    <property type="match status" value="1"/>
</dbReference>
<evidence type="ECO:0000256" key="7">
    <source>
        <dbReference type="ARBA" id="ARBA00022833"/>
    </source>
</evidence>
<dbReference type="InterPro" id="IPR041489">
    <property type="entry name" value="PDZ_6"/>
</dbReference>
<name>A0A212L8U3_9BACT</name>
<keyword evidence="7" id="KW-0862">Zinc</keyword>
<dbReference type="RefSeq" id="WP_179980834.1">
    <property type="nucleotide sequence ID" value="NZ_LT608333.1"/>
</dbReference>
<feature type="region of interest" description="Disordered" evidence="11">
    <location>
        <begin position="187"/>
        <end position="227"/>
    </location>
</feature>
<keyword evidence="5 12" id="KW-0812">Transmembrane</keyword>
<dbReference type="EMBL" id="FMJC01000002">
    <property type="protein sequence ID" value="SCM73759.1"/>
    <property type="molecule type" value="Genomic_DNA"/>
</dbReference>
<dbReference type="InterPro" id="IPR001478">
    <property type="entry name" value="PDZ"/>
</dbReference>
<evidence type="ECO:0000256" key="6">
    <source>
        <dbReference type="ARBA" id="ARBA00022801"/>
    </source>
</evidence>
<dbReference type="GO" id="GO:0006508">
    <property type="term" value="P:proteolysis"/>
    <property type="evidence" value="ECO:0007669"/>
    <property type="project" value="UniProtKB-KW"/>
</dbReference>
<dbReference type="Pfam" id="PF02163">
    <property type="entry name" value="Peptidase_M50"/>
    <property type="match status" value="1"/>
</dbReference>
<keyword evidence="8 12" id="KW-1133">Transmembrane helix</keyword>
<feature type="transmembrane region" description="Helical" evidence="12">
    <location>
        <begin position="317"/>
        <end position="335"/>
    </location>
</feature>
<evidence type="ECO:0000256" key="12">
    <source>
        <dbReference type="SAM" id="Phobius"/>
    </source>
</evidence>
<evidence type="ECO:0000256" key="9">
    <source>
        <dbReference type="ARBA" id="ARBA00023049"/>
    </source>
</evidence>
<evidence type="ECO:0000256" key="8">
    <source>
        <dbReference type="ARBA" id="ARBA00022989"/>
    </source>
</evidence>
<evidence type="ECO:0000256" key="11">
    <source>
        <dbReference type="SAM" id="MobiDB-lite"/>
    </source>
</evidence>
<keyword evidence="9 14" id="KW-0482">Metalloprotease</keyword>
<dbReference type="PANTHER" id="PTHR42837">
    <property type="entry name" value="REGULATOR OF SIGMA-E PROTEASE RSEP"/>
    <property type="match status" value="1"/>
</dbReference>
<dbReference type="SUPFAM" id="SSF50156">
    <property type="entry name" value="PDZ domain-like"/>
    <property type="match status" value="1"/>
</dbReference>
<evidence type="ECO:0000256" key="1">
    <source>
        <dbReference type="ARBA" id="ARBA00001947"/>
    </source>
</evidence>
<dbReference type="PANTHER" id="PTHR42837:SF2">
    <property type="entry name" value="MEMBRANE METALLOPROTEASE ARASP2, CHLOROPLASTIC-RELATED"/>
    <property type="match status" value="1"/>
</dbReference>
<accession>A0A212L8U3</accession>
<dbReference type="InterPro" id="IPR008915">
    <property type="entry name" value="Peptidase_M50"/>
</dbReference>
<dbReference type="AlphaFoldDB" id="A0A212L8U3"/>
<evidence type="ECO:0000259" key="13">
    <source>
        <dbReference type="PROSITE" id="PS50106"/>
    </source>
</evidence>
<proteinExistence type="inferred from homology"/>
<evidence type="ECO:0000256" key="3">
    <source>
        <dbReference type="ARBA" id="ARBA00007931"/>
    </source>
</evidence>
<feature type="transmembrane region" description="Helical" evidence="12">
    <location>
        <begin position="371"/>
        <end position="389"/>
    </location>
</feature>
<evidence type="ECO:0000256" key="10">
    <source>
        <dbReference type="ARBA" id="ARBA00023136"/>
    </source>
</evidence>
<dbReference type="GO" id="GO:0004222">
    <property type="term" value="F:metalloendopeptidase activity"/>
    <property type="evidence" value="ECO:0007669"/>
    <property type="project" value="InterPro"/>
</dbReference>
<keyword evidence="6" id="KW-0378">Hydrolase</keyword>
<dbReference type="InterPro" id="IPR036034">
    <property type="entry name" value="PDZ_sf"/>
</dbReference>
<reference evidence="14" key="1">
    <citation type="submission" date="2016-08" db="EMBL/GenBank/DDBJ databases">
        <authorList>
            <person name="Seilhamer J.J."/>
        </authorList>
    </citation>
    <scope>NUCLEOTIDE SEQUENCE</scope>
    <source>
        <strain evidence="14">86-1</strain>
    </source>
</reference>
<protein>
    <submittedName>
        <fullName evidence="14">Membrane-associated zinc metalloprotease</fullName>
    </submittedName>
</protein>
<dbReference type="CDD" id="cd23081">
    <property type="entry name" value="cpPDZ_EcRseP-like"/>
    <property type="match status" value="1"/>
</dbReference>
<dbReference type="Pfam" id="PF17820">
    <property type="entry name" value="PDZ_6"/>
    <property type="match status" value="1"/>
</dbReference>
<comment type="cofactor">
    <cofactor evidence="1">
        <name>Zn(2+)</name>
        <dbReference type="ChEBI" id="CHEBI:29105"/>
    </cofactor>
</comment>
<dbReference type="InterPro" id="IPR004387">
    <property type="entry name" value="Pept_M50_Zn"/>
</dbReference>
<feature type="compositionally biased region" description="Low complexity" evidence="11">
    <location>
        <begin position="207"/>
        <end position="218"/>
    </location>
</feature>
<dbReference type="GO" id="GO:0016020">
    <property type="term" value="C:membrane"/>
    <property type="evidence" value="ECO:0007669"/>
    <property type="project" value="UniProtKB-SubCell"/>
</dbReference>
<evidence type="ECO:0000256" key="4">
    <source>
        <dbReference type="ARBA" id="ARBA00022670"/>
    </source>
</evidence>
<dbReference type="Gene3D" id="2.30.42.10">
    <property type="match status" value="1"/>
</dbReference>
<gene>
    <name evidence="14" type="ORF">KL86DES1_21504</name>
</gene>
<organism evidence="14">
    <name type="scientific">uncultured Desulfovibrio sp</name>
    <dbReference type="NCBI Taxonomy" id="167968"/>
    <lineage>
        <taxon>Bacteria</taxon>
        <taxon>Pseudomonadati</taxon>
        <taxon>Thermodesulfobacteriota</taxon>
        <taxon>Desulfovibrionia</taxon>
        <taxon>Desulfovibrionales</taxon>
        <taxon>Desulfovibrionaceae</taxon>
        <taxon>Desulfovibrio</taxon>
        <taxon>environmental samples</taxon>
    </lineage>
</organism>
<sequence>MLITIIAVSLVLGGLIFFHELGHFAVARSLGMGVSTFSLGFGPKILKRTWGKTEYALSLVPLGGYVALVGEQEDSELPEGFTREESFSLRPAWQRLLVVAAGPVANMLLAWLLCWILAFGWGTPLLLPQVGGLVENGPAAKAGVQAGDTIVRIDGQPIVAWDDMTRAIARSNGQPLSVVLERPHKAAVNGAEGEDGQSTAPAGTSGAETTANTTADAASGQGNLPPSIMTVEIRPEMSVRKTIFGEDEKAWLVGIRNTGAVRLVQHGFWGAAAAGASQASDMLALTWKSFVKLVERVVPLDQVGGPIMIMQMVGKQAHEGIAGLLALAALISINLGVLNLLPIPVLDGGQIVFCLWEMIFRRPVNARVQEYAMRAGLALLVALMLLATYNDLWRIVKSAGWFGSGS</sequence>
<feature type="domain" description="PDZ" evidence="13">
    <location>
        <begin position="130"/>
        <end position="184"/>
    </location>
</feature>
<keyword evidence="4 14" id="KW-0645">Protease</keyword>
<comment type="subcellular location">
    <subcellularLocation>
        <location evidence="2">Membrane</location>
        <topology evidence="2">Multi-pass membrane protein</topology>
    </subcellularLocation>
</comment>
<dbReference type="CDD" id="cd06163">
    <property type="entry name" value="S2P-M50_PDZ_RseP-like"/>
    <property type="match status" value="1"/>
</dbReference>
<feature type="transmembrane region" description="Helical" evidence="12">
    <location>
        <begin position="96"/>
        <end position="119"/>
    </location>
</feature>
<evidence type="ECO:0000313" key="14">
    <source>
        <dbReference type="EMBL" id="SCM73759.1"/>
    </source>
</evidence>